<keyword evidence="3" id="KW-1185">Reference proteome</keyword>
<gene>
    <name evidence="2" type="ORF">BCR34DRAFT_588370</name>
</gene>
<reference evidence="2 3" key="1">
    <citation type="submission" date="2016-07" db="EMBL/GenBank/DDBJ databases">
        <title>Pervasive Adenine N6-methylation of Active Genes in Fungi.</title>
        <authorList>
            <consortium name="DOE Joint Genome Institute"/>
            <person name="Mondo S.J."/>
            <person name="Dannebaum R.O."/>
            <person name="Kuo R.C."/>
            <person name="Labutti K."/>
            <person name="Haridas S."/>
            <person name="Kuo A."/>
            <person name="Salamov A."/>
            <person name="Ahrendt S.R."/>
            <person name="Lipzen A."/>
            <person name="Sullivan W."/>
            <person name="Andreopoulos W.B."/>
            <person name="Clum A."/>
            <person name="Lindquist E."/>
            <person name="Daum C."/>
            <person name="Ramamoorthy G.K."/>
            <person name="Gryganskyi A."/>
            <person name="Culley D."/>
            <person name="Magnuson J.K."/>
            <person name="James T.Y."/>
            <person name="O'Malley M.A."/>
            <person name="Stajich J.E."/>
            <person name="Spatafora J.W."/>
            <person name="Visel A."/>
            <person name="Grigoriev I.V."/>
        </authorList>
    </citation>
    <scope>NUCLEOTIDE SEQUENCE [LARGE SCALE GENOMIC DNA]</scope>
    <source>
        <strain evidence="2 3">CBS 115471</strain>
    </source>
</reference>
<comment type="caution">
    <text evidence="2">The sequence shown here is derived from an EMBL/GenBank/DDBJ whole genome shotgun (WGS) entry which is preliminary data.</text>
</comment>
<accession>A0A1Y1ZKG3</accession>
<dbReference type="OrthoDB" id="422086at2759"/>
<feature type="region of interest" description="Disordered" evidence="1">
    <location>
        <begin position="533"/>
        <end position="552"/>
    </location>
</feature>
<dbReference type="AlphaFoldDB" id="A0A1Y1ZKG3"/>
<evidence type="ECO:0000313" key="3">
    <source>
        <dbReference type="Proteomes" id="UP000193144"/>
    </source>
</evidence>
<feature type="region of interest" description="Disordered" evidence="1">
    <location>
        <begin position="272"/>
        <end position="344"/>
    </location>
</feature>
<feature type="region of interest" description="Disordered" evidence="1">
    <location>
        <begin position="56"/>
        <end position="143"/>
    </location>
</feature>
<dbReference type="STRING" id="1231657.A0A1Y1ZKG3"/>
<sequence>MSSSNAPTPPSRPRNREAKLYQSVLEFCIAGFSALTVSPAGLRRRVTASVAPSLNLNNKQTVPNTPRTVSLSSTSTPVPRSQSKPRAATSLLSTPPSPGRCSSAPSLSSPAEDSEMNRLPPNLRHPAGAPTGPAASRGYGSQDARSNLAVQPVAAPAKISLRKAAVKIVGAAPLPAAASRNVAAPVLAPAKVEDAHEPRPPVKTASSSPQVKIEESETPKIQQYTPMNTPMSETEKTLDEMYARLLRSSSLAPRLAPRPKNSGVSVSAFNFRSPLNPAKDAKASTPAKLADTTEKKAPAPEARPSIPKKKLPAPEKKLPTPEKHATAAEPTAAPTILPTSSFANGSQNISATAKPEEGTMKALAAASKPVSTNSGEDTGKGGDNMYQEEVAKKYLQLAAEFLASLPAGTGADSIVRPVQTAIDTFRSLALPDGAKSREETDALMRNYVAAIATYLSHVPQNIHSALGTNAVSAIFDECKGNFLQFCSKLVDEKALNIENLSQFLGLCHVLNNVQPTGGAADVKKEVDTGARVRSKKKEVDAGAPMRSERKDIDAGTPVKAISKAAAAPNQGTPKFSDKIAAWPAQQKRENVAGVRICILKGISSLASINKLQAYVWGGRLEAIAFEPGKANAVIRFLTPEGCQKYFDATANGIPITLPDGNEALMQVEKTPGPQSLNDVLKNCIEGDASRCVRALDADQDWQDIVLLNLARGKGQSKREVDRIKRGRTPAGRYYIEFRFSNIMHALAFKRVLYEDEDWEKCTITYAKDPCETARGVHLKDEDEAGGFF</sequence>
<dbReference type="Proteomes" id="UP000193144">
    <property type="component" value="Unassembled WGS sequence"/>
</dbReference>
<feature type="compositionally biased region" description="Low complexity" evidence="1">
    <location>
        <begin position="327"/>
        <end position="339"/>
    </location>
</feature>
<evidence type="ECO:0000313" key="2">
    <source>
        <dbReference type="EMBL" id="ORY10716.1"/>
    </source>
</evidence>
<name>A0A1Y1ZKG3_9PLEO</name>
<feature type="region of interest" description="Disordered" evidence="1">
    <location>
        <begin position="192"/>
        <end position="217"/>
    </location>
</feature>
<proteinExistence type="predicted"/>
<dbReference type="EMBL" id="MCFA01000069">
    <property type="protein sequence ID" value="ORY10716.1"/>
    <property type="molecule type" value="Genomic_DNA"/>
</dbReference>
<feature type="compositionally biased region" description="Low complexity" evidence="1">
    <location>
        <begin position="65"/>
        <end position="81"/>
    </location>
</feature>
<evidence type="ECO:0000256" key="1">
    <source>
        <dbReference type="SAM" id="MobiDB-lite"/>
    </source>
</evidence>
<feature type="compositionally biased region" description="Basic and acidic residues" evidence="1">
    <location>
        <begin position="312"/>
        <end position="326"/>
    </location>
</feature>
<organism evidence="2 3">
    <name type="scientific">Clohesyomyces aquaticus</name>
    <dbReference type="NCBI Taxonomy" id="1231657"/>
    <lineage>
        <taxon>Eukaryota</taxon>
        <taxon>Fungi</taxon>
        <taxon>Dikarya</taxon>
        <taxon>Ascomycota</taxon>
        <taxon>Pezizomycotina</taxon>
        <taxon>Dothideomycetes</taxon>
        <taxon>Pleosporomycetidae</taxon>
        <taxon>Pleosporales</taxon>
        <taxon>Lindgomycetaceae</taxon>
        <taxon>Clohesyomyces</taxon>
    </lineage>
</organism>
<protein>
    <submittedName>
        <fullName evidence="2">Uncharacterized protein</fullName>
    </submittedName>
</protein>